<dbReference type="GO" id="GO:0008081">
    <property type="term" value="F:phosphoric diester hydrolase activity"/>
    <property type="evidence" value="ECO:0007669"/>
    <property type="project" value="TreeGrafter"/>
</dbReference>
<accession>A0A409W9H1</accession>
<keyword evidence="2 5" id="KW-0479">Metal-binding</keyword>
<dbReference type="InterPro" id="IPR005135">
    <property type="entry name" value="Endo/exonuclease/phosphatase"/>
</dbReference>
<gene>
    <name evidence="9" type="ORF">CVT26_012190</name>
</gene>
<evidence type="ECO:0000313" key="9">
    <source>
        <dbReference type="EMBL" id="PPQ75152.1"/>
    </source>
</evidence>
<feature type="binding site" evidence="5">
    <location>
        <position position="115"/>
    </location>
    <ligand>
        <name>Mg(2+)</name>
        <dbReference type="ChEBI" id="CHEBI:18420"/>
        <label>1</label>
    </ligand>
</feature>
<feature type="site" description="Important for catalytic activity" evidence="6">
    <location>
        <position position="319"/>
    </location>
</feature>
<comment type="caution">
    <text evidence="9">The sequence shown here is derived from an EMBL/GenBank/DDBJ whole genome shotgun (WGS) entry which is preliminary data.</text>
</comment>
<comment type="similarity">
    <text evidence="1">Belongs to the DNA repair enzymes AP/ExoA family.</text>
</comment>
<feature type="site" description="Transition state stabilizer" evidence="6">
    <location>
        <position position="260"/>
    </location>
</feature>
<evidence type="ECO:0000256" key="1">
    <source>
        <dbReference type="ARBA" id="ARBA00007092"/>
    </source>
</evidence>
<evidence type="ECO:0000313" key="10">
    <source>
        <dbReference type="Proteomes" id="UP000284706"/>
    </source>
</evidence>
<dbReference type="AlphaFoldDB" id="A0A409W9H1"/>
<dbReference type="InterPro" id="IPR004808">
    <property type="entry name" value="AP_endonuc_1"/>
</dbReference>
<sequence>MQSQQDQNSRLRYNTQPQQGTLAGTPEGPEPNTPSNGNDRTNVPSQNIHIPPNPTQNTLPARTGPPNAAYPDFEMNNPAIEEPHPIEHPLQDQEEILQPSRTNKTRATLKVASLNIRGGGSNVTRNKWQKVNSILRQQKVAILAIHEAHLKDADVEELHEQFPSRLHIRNNSDPDHTSAKGVAIVLNKRLTDWEKAETMNLVPGRATLLTIPWKNGNTFRLLAVYAPNDHAENAAFWENLKTLWQERHLPSPDIMLGDFNMVEEAIDRLPMHRDPPRVTQTLQSLKEHLQLQDGWRQINPNDVYFSFTQKATGSMSRIDRIYINETQLQHSRNWTIEETGINTDHKLITVEVANPRMPYLGKGRWSMPLFAIKDKRLMNRLDEIAQAEAQKICDIPIEESWKDGRSVQHIFQSMKDKLCEA</sequence>
<dbReference type="OrthoDB" id="416119at2759"/>
<dbReference type="PANTHER" id="PTHR22748">
    <property type="entry name" value="AP ENDONUCLEASE"/>
    <property type="match status" value="1"/>
</dbReference>
<proteinExistence type="inferred from homology"/>
<feature type="region of interest" description="Disordered" evidence="7">
    <location>
        <begin position="1"/>
        <end position="71"/>
    </location>
</feature>
<dbReference type="InParanoid" id="A0A409W9H1"/>
<keyword evidence="3" id="KW-0378">Hydrolase</keyword>
<evidence type="ECO:0000259" key="8">
    <source>
        <dbReference type="Pfam" id="PF03372"/>
    </source>
</evidence>
<dbReference type="GO" id="GO:0003906">
    <property type="term" value="F:DNA-(apurinic or apyrimidinic site) endonuclease activity"/>
    <property type="evidence" value="ECO:0007669"/>
    <property type="project" value="TreeGrafter"/>
</dbReference>
<dbReference type="InterPro" id="IPR036691">
    <property type="entry name" value="Endo/exonu/phosph_ase_sf"/>
</dbReference>
<keyword evidence="10" id="KW-1185">Reference proteome</keyword>
<dbReference type="Gene3D" id="3.60.10.10">
    <property type="entry name" value="Endonuclease/exonuclease/phosphatase"/>
    <property type="match status" value="1"/>
</dbReference>
<feature type="domain" description="Endonuclease/exonuclease/phosphatase" evidence="8">
    <location>
        <begin position="112"/>
        <end position="345"/>
    </location>
</feature>
<reference evidence="9 10" key="1">
    <citation type="journal article" date="2018" name="Evol. Lett.">
        <title>Horizontal gene cluster transfer increased hallucinogenic mushroom diversity.</title>
        <authorList>
            <person name="Reynolds H.T."/>
            <person name="Vijayakumar V."/>
            <person name="Gluck-Thaler E."/>
            <person name="Korotkin H.B."/>
            <person name="Matheny P.B."/>
            <person name="Slot J.C."/>
        </authorList>
    </citation>
    <scope>NUCLEOTIDE SEQUENCE [LARGE SCALE GENOMIC DNA]</scope>
    <source>
        <strain evidence="9 10">SRW20</strain>
    </source>
</reference>
<protein>
    <recommendedName>
        <fullName evidence="8">Endonuclease/exonuclease/phosphatase domain-containing protein</fullName>
    </recommendedName>
</protein>
<comment type="cofactor">
    <cofactor evidence="5">
        <name>Mg(2+)</name>
        <dbReference type="ChEBI" id="CHEBI:18420"/>
    </cofactor>
    <cofactor evidence="5">
        <name>Mn(2+)</name>
        <dbReference type="ChEBI" id="CHEBI:29035"/>
    </cofactor>
    <text evidence="5">Probably binds two magnesium or manganese ions per subunit.</text>
</comment>
<dbReference type="CDD" id="cd09076">
    <property type="entry name" value="L1-EN"/>
    <property type="match status" value="1"/>
</dbReference>
<feature type="non-terminal residue" evidence="9">
    <location>
        <position position="421"/>
    </location>
</feature>
<evidence type="ECO:0000256" key="7">
    <source>
        <dbReference type="SAM" id="MobiDB-lite"/>
    </source>
</evidence>
<evidence type="ECO:0000256" key="2">
    <source>
        <dbReference type="ARBA" id="ARBA00022723"/>
    </source>
</evidence>
<dbReference type="EMBL" id="NHYE01005284">
    <property type="protein sequence ID" value="PPQ75152.1"/>
    <property type="molecule type" value="Genomic_DNA"/>
</dbReference>
<dbReference type="Proteomes" id="UP000284706">
    <property type="component" value="Unassembled WGS sequence"/>
</dbReference>
<feature type="compositionally biased region" description="Polar residues" evidence="7">
    <location>
        <begin position="33"/>
        <end position="48"/>
    </location>
</feature>
<dbReference type="PANTHER" id="PTHR22748:SF4">
    <property type="entry name" value="DNA-(APURINIC OR APYRIMIDINIC SITE) ENDONUCLEASE 2"/>
    <property type="match status" value="1"/>
</dbReference>
<evidence type="ECO:0000256" key="3">
    <source>
        <dbReference type="ARBA" id="ARBA00022801"/>
    </source>
</evidence>
<feature type="binding site" evidence="5">
    <location>
        <position position="258"/>
    </location>
    <ligand>
        <name>Mg(2+)</name>
        <dbReference type="ChEBI" id="CHEBI:18420"/>
        <label>1</label>
    </ligand>
</feature>
<evidence type="ECO:0000256" key="5">
    <source>
        <dbReference type="PIRSR" id="PIRSR604808-2"/>
    </source>
</evidence>
<dbReference type="GO" id="GO:0006284">
    <property type="term" value="P:base-excision repair"/>
    <property type="evidence" value="ECO:0007669"/>
    <property type="project" value="TreeGrafter"/>
</dbReference>
<organism evidence="9 10">
    <name type="scientific">Gymnopilus dilepis</name>
    <dbReference type="NCBI Taxonomy" id="231916"/>
    <lineage>
        <taxon>Eukaryota</taxon>
        <taxon>Fungi</taxon>
        <taxon>Dikarya</taxon>
        <taxon>Basidiomycota</taxon>
        <taxon>Agaricomycotina</taxon>
        <taxon>Agaricomycetes</taxon>
        <taxon>Agaricomycetidae</taxon>
        <taxon>Agaricales</taxon>
        <taxon>Agaricineae</taxon>
        <taxon>Hymenogastraceae</taxon>
        <taxon>Gymnopilus</taxon>
    </lineage>
</organism>
<keyword evidence="4 5" id="KW-0460">Magnesium</keyword>
<dbReference type="GO" id="GO:0046872">
    <property type="term" value="F:metal ion binding"/>
    <property type="evidence" value="ECO:0007669"/>
    <property type="project" value="UniProtKB-KW"/>
</dbReference>
<evidence type="ECO:0000256" key="4">
    <source>
        <dbReference type="ARBA" id="ARBA00022842"/>
    </source>
</evidence>
<dbReference type="SUPFAM" id="SSF56219">
    <property type="entry name" value="DNase I-like"/>
    <property type="match status" value="1"/>
</dbReference>
<dbReference type="Pfam" id="PF03372">
    <property type="entry name" value="Exo_endo_phos"/>
    <property type="match status" value="1"/>
</dbReference>
<dbReference type="GO" id="GO:0005634">
    <property type="term" value="C:nucleus"/>
    <property type="evidence" value="ECO:0007669"/>
    <property type="project" value="TreeGrafter"/>
</dbReference>
<feature type="binding site" evidence="5">
    <location>
        <position position="147"/>
    </location>
    <ligand>
        <name>Mg(2+)</name>
        <dbReference type="ChEBI" id="CHEBI:18420"/>
        <label>1</label>
    </ligand>
</feature>
<feature type="binding site" evidence="5">
    <location>
        <position position="260"/>
    </location>
    <ligand>
        <name>Mg(2+)</name>
        <dbReference type="ChEBI" id="CHEBI:18420"/>
        <label>1</label>
    </ligand>
</feature>
<dbReference type="GO" id="GO:0008311">
    <property type="term" value="F:double-stranded DNA 3'-5' DNA exonuclease activity"/>
    <property type="evidence" value="ECO:0007669"/>
    <property type="project" value="TreeGrafter"/>
</dbReference>
<keyword evidence="5" id="KW-0464">Manganese</keyword>
<evidence type="ECO:0000256" key="6">
    <source>
        <dbReference type="PIRSR" id="PIRSR604808-3"/>
    </source>
</evidence>
<feature type="compositionally biased region" description="Polar residues" evidence="7">
    <location>
        <begin position="1"/>
        <end position="22"/>
    </location>
</feature>
<name>A0A409W9H1_9AGAR</name>